<protein>
    <submittedName>
        <fullName evidence="1">20581_t:CDS:1</fullName>
    </submittedName>
</protein>
<keyword evidence="2" id="KW-1185">Reference proteome</keyword>
<gene>
    <name evidence="1" type="ORF">DERYTH_LOCUS14083</name>
</gene>
<dbReference type="OrthoDB" id="10546492at2759"/>
<name>A0A9N9I2T0_9GLOM</name>
<dbReference type="GO" id="GO:0007166">
    <property type="term" value="P:cell surface receptor signaling pathway"/>
    <property type="evidence" value="ECO:0007669"/>
    <property type="project" value="InterPro"/>
</dbReference>
<proteinExistence type="predicted"/>
<dbReference type="InterPro" id="IPR036537">
    <property type="entry name" value="Adaptor_Cbl_N_dom_sf"/>
</dbReference>
<evidence type="ECO:0000313" key="2">
    <source>
        <dbReference type="Proteomes" id="UP000789405"/>
    </source>
</evidence>
<sequence length="290" mass="33994">MLKNEEENLYNMSNSDKELARLIEPGDTAEKFLTIVSNVVNIIEVIIVLYKSTEYNEHVSNAVIRRITEVIKVIRSLKRCNDEYSEFLNYQSFETIHIFFFDIQKMIKFINEEMLLKISLKYIQTKYIFKELMTEFESFVNFTINTKTLSKKKRNKKTNYKKYFRDINECHNLSSSIVYPIERDEANQLFGVFLVMAKLLEKQTKPTSKDKLIIPVTKNIKKIPSRDDGRNEPKIIIFTSLNNKNFGKLTIDSINENIVNIHNDIIAIERGSAFKEFISVIAFIDTDIII</sequence>
<accession>A0A9N9I2T0</accession>
<dbReference type="Proteomes" id="UP000789405">
    <property type="component" value="Unassembled WGS sequence"/>
</dbReference>
<comment type="caution">
    <text evidence="1">The sequence shown here is derived from an EMBL/GenBank/DDBJ whole genome shotgun (WGS) entry which is preliminary data.</text>
</comment>
<dbReference type="AlphaFoldDB" id="A0A9N9I2T0"/>
<organism evidence="1 2">
    <name type="scientific">Dentiscutata erythropus</name>
    <dbReference type="NCBI Taxonomy" id="1348616"/>
    <lineage>
        <taxon>Eukaryota</taxon>
        <taxon>Fungi</taxon>
        <taxon>Fungi incertae sedis</taxon>
        <taxon>Mucoromycota</taxon>
        <taxon>Glomeromycotina</taxon>
        <taxon>Glomeromycetes</taxon>
        <taxon>Diversisporales</taxon>
        <taxon>Gigasporaceae</taxon>
        <taxon>Dentiscutata</taxon>
    </lineage>
</organism>
<reference evidence="1" key="1">
    <citation type="submission" date="2021-06" db="EMBL/GenBank/DDBJ databases">
        <authorList>
            <person name="Kallberg Y."/>
            <person name="Tangrot J."/>
            <person name="Rosling A."/>
        </authorList>
    </citation>
    <scope>NUCLEOTIDE SEQUENCE</scope>
    <source>
        <strain evidence="1">MA453B</strain>
    </source>
</reference>
<dbReference type="EMBL" id="CAJVPY010010339">
    <property type="protein sequence ID" value="CAG8717879.1"/>
    <property type="molecule type" value="Genomic_DNA"/>
</dbReference>
<dbReference type="Gene3D" id="1.20.930.20">
    <property type="entry name" value="Adaptor protein Cbl, N-terminal domain"/>
    <property type="match status" value="1"/>
</dbReference>
<evidence type="ECO:0000313" key="1">
    <source>
        <dbReference type="EMBL" id="CAG8717879.1"/>
    </source>
</evidence>